<protein>
    <recommendedName>
        <fullName evidence="5">Secreted protein</fullName>
    </recommendedName>
</protein>
<evidence type="ECO:0000256" key="2">
    <source>
        <dbReference type="SAM" id="SignalP"/>
    </source>
</evidence>
<reference evidence="4" key="2">
    <citation type="submission" date="2011-02" db="EMBL/GenBank/DDBJ databases">
        <title>The Genome Sequence of Capsaspora owczarzaki ATCC 30864.</title>
        <authorList>
            <person name="Russ C."/>
            <person name="Cuomo C."/>
            <person name="Burger G."/>
            <person name="Gray M.W."/>
            <person name="Holland P.W.H."/>
            <person name="King N."/>
            <person name="Lang F.B.F."/>
            <person name="Roger A.J."/>
            <person name="Ruiz-Trillo I."/>
            <person name="Young S.K."/>
            <person name="Zeng Q."/>
            <person name="Gargeya S."/>
            <person name="Alvarado L."/>
            <person name="Berlin A."/>
            <person name="Chapman S.B."/>
            <person name="Chen Z."/>
            <person name="Freedman E."/>
            <person name="Gellesch M."/>
            <person name="Goldberg J."/>
            <person name="Griggs A."/>
            <person name="Gujja S."/>
            <person name="Heilman E."/>
            <person name="Heiman D."/>
            <person name="Howarth C."/>
            <person name="Mehta T."/>
            <person name="Neiman D."/>
            <person name="Pearson M."/>
            <person name="Roberts A."/>
            <person name="Saif S."/>
            <person name="Shea T."/>
            <person name="Shenoy N."/>
            <person name="Sisk P."/>
            <person name="Stolte C."/>
            <person name="Sykes S."/>
            <person name="White J."/>
            <person name="Yandava C."/>
            <person name="Haas B."/>
            <person name="Nusbaum C."/>
            <person name="Birren B."/>
        </authorList>
    </citation>
    <scope>NUCLEOTIDE SEQUENCE</scope>
    <source>
        <strain evidence="4">ATCC 30864</strain>
    </source>
</reference>
<proteinExistence type="predicted"/>
<feature type="region of interest" description="Disordered" evidence="1">
    <location>
        <begin position="196"/>
        <end position="215"/>
    </location>
</feature>
<evidence type="ECO:0000313" key="4">
    <source>
        <dbReference type="Proteomes" id="UP000008743"/>
    </source>
</evidence>
<dbReference type="Proteomes" id="UP000008743">
    <property type="component" value="Unassembled WGS sequence"/>
</dbReference>
<feature type="signal peptide" evidence="2">
    <location>
        <begin position="1"/>
        <end position="20"/>
    </location>
</feature>
<dbReference type="InParanoid" id="A0A0D2WSA2"/>
<feature type="chain" id="PRO_5007395675" description="Secreted protein" evidence="2">
    <location>
        <begin position="21"/>
        <end position="247"/>
    </location>
</feature>
<dbReference type="EMBL" id="KE346368">
    <property type="protein sequence ID" value="KJE94989.1"/>
    <property type="molecule type" value="Genomic_DNA"/>
</dbReference>
<dbReference type="AlphaFoldDB" id="A0A0D2WSA2"/>
<accession>A0A0D2WSA2</accession>
<organism evidence="3 4">
    <name type="scientific">Capsaspora owczarzaki (strain ATCC 30864)</name>
    <dbReference type="NCBI Taxonomy" id="595528"/>
    <lineage>
        <taxon>Eukaryota</taxon>
        <taxon>Filasterea</taxon>
        <taxon>Capsaspora</taxon>
    </lineage>
</organism>
<name>A0A0D2WSA2_CAPO3</name>
<gene>
    <name evidence="3" type="ORF">CAOG_009864</name>
</gene>
<keyword evidence="4" id="KW-1185">Reference proteome</keyword>
<evidence type="ECO:0000313" key="3">
    <source>
        <dbReference type="EMBL" id="KJE94990.1"/>
    </source>
</evidence>
<evidence type="ECO:0008006" key="5">
    <source>
        <dbReference type="Google" id="ProtNLM"/>
    </source>
</evidence>
<sequence length="247" mass="28295">MHPLVKVALLWMQRLCLVLGNRVANAQKLGWTRHPCSMRYRPWCPLGLLLVVDRFVLGLQQQQQHWQHAPESSCLPLVSNPQSRFGRHCWSVHPPRAQTRRQRQSQCPSQHLRLSLSLSLTNWLLRLRSLRQNSSEIAARAALEDPARRAKTRCANVDKCNAVRVDAKARRGTSAVGTSAPPNLKLLELARIPNQPTTSTQLSDSFCPEQARRSGRVRRRMQNEIRCWGVAESQQNQKQKTNRKLKN</sequence>
<keyword evidence="2" id="KW-0732">Signal</keyword>
<reference evidence="3" key="1">
    <citation type="submission" date="2011-02" db="EMBL/GenBank/DDBJ databases">
        <title>The Genome Sequence of Capsaspora owczarzaki ATCC 30864.</title>
        <authorList>
            <consortium name="The Broad Institute Genome Sequencing Platform"/>
            <person name="Russ C."/>
            <person name="Cuomo C."/>
            <person name="Burger G."/>
            <person name="Gray M.W."/>
            <person name="Holland P.W.H."/>
            <person name="King N."/>
            <person name="Lang F.B.F."/>
            <person name="Roger A.J."/>
            <person name="Ruiz-Trillo I."/>
            <person name="Young S.K."/>
            <person name="Zeng Q."/>
            <person name="Gargeya S."/>
            <person name="Alvarado L."/>
            <person name="Berlin A."/>
            <person name="Chapman S.B."/>
            <person name="Chen Z."/>
            <person name="Freedman E."/>
            <person name="Gellesch M."/>
            <person name="Goldberg J."/>
            <person name="Griggs A."/>
            <person name="Gujja S."/>
            <person name="Heilman E."/>
            <person name="Heiman D."/>
            <person name="Howarth C."/>
            <person name="Mehta T."/>
            <person name="Neiman D."/>
            <person name="Pearson M."/>
            <person name="Roberts A."/>
            <person name="Saif S."/>
            <person name="Shea T."/>
            <person name="Shenoy N."/>
            <person name="Sisk P."/>
            <person name="Stolte C."/>
            <person name="Sykes S."/>
            <person name="White J."/>
            <person name="Yandava C."/>
            <person name="Haas B."/>
            <person name="Nusbaum C."/>
            <person name="Birren B."/>
        </authorList>
    </citation>
    <scope>NUCLEOTIDE SEQUENCE</scope>
    <source>
        <strain evidence="3">ATCC 30864</strain>
    </source>
</reference>
<evidence type="ECO:0000256" key="1">
    <source>
        <dbReference type="SAM" id="MobiDB-lite"/>
    </source>
</evidence>
<dbReference type="EMBL" id="KE346368">
    <property type="protein sequence ID" value="KJE94990.1"/>
    <property type="molecule type" value="Genomic_DNA"/>
</dbReference>